<dbReference type="PANTHER" id="PTHR46529">
    <property type="entry name" value="TRNA WYBUTOSINE-SYNTHESIZING PROTEIN 4"/>
    <property type="match status" value="1"/>
</dbReference>
<reference evidence="2" key="1">
    <citation type="submission" date="2025-08" db="UniProtKB">
        <authorList>
            <consortium name="RefSeq"/>
        </authorList>
    </citation>
    <scope>IDENTIFICATION</scope>
</reference>
<dbReference type="GO" id="GO:0008175">
    <property type="term" value="F:tRNA methyltransferase activity"/>
    <property type="evidence" value="ECO:0007669"/>
    <property type="project" value="TreeGrafter"/>
</dbReference>
<dbReference type="Proteomes" id="UP000515154">
    <property type="component" value="Unplaced"/>
</dbReference>
<keyword evidence="2" id="KW-0808">Transferase</keyword>
<sequence length="90" mass="10394">MNQVQKTNDTSTISKSSCAVRGFFNDPYIPLFIKRYRNRCPAINQRDHFHSTGAPLYGLSKYPSIESQRERFLSLVGIELLTRNLTNLKE</sequence>
<evidence type="ECO:0000313" key="2">
    <source>
        <dbReference type="RefSeq" id="XP_029655934.1"/>
    </source>
</evidence>
<proteinExistence type="predicted"/>
<name>A0A6P7TUG0_9MOLL</name>
<organism evidence="1 2">
    <name type="scientific">Octopus sinensis</name>
    <name type="common">East Asian common octopus</name>
    <dbReference type="NCBI Taxonomy" id="2607531"/>
    <lineage>
        <taxon>Eukaryota</taxon>
        <taxon>Metazoa</taxon>
        <taxon>Spiralia</taxon>
        <taxon>Lophotrochozoa</taxon>
        <taxon>Mollusca</taxon>
        <taxon>Cephalopoda</taxon>
        <taxon>Coleoidea</taxon>
        <taxon>Octopodiformes</taxon>
        <taxon>Octopoda</taxon>
        <taxon>Incirrata</taxon>
        <taxon>Octopodidae</taxon>
        <taxon>Octopus</taxon>
    </lineage>
</organism>
<dbReference type="Gene3D" id="3.40.50.150">
    <property type="entry name" value="Vaccinia Virus protein VP39"/>
    <property type="match status" value="1"/>
</dbReference>
<dbReference type="KEGG" id="osn:115229776"/>
<dbReference type="GO" id="GO:0031591">
    <property type="term" value="P:wybutosine biosynthetic process"/>
    <property type="evidence" value="ECO:0007669"/>
    <property type="project" value="TreeGrafter"/>
</dbReference>
<evidence type="ECO:0000313" key="1">
    <source>
        <dbReference type="Proteomes" id="UP000515154"/>
    </source>
</evidence>
<dbReference type="RefSeq" id="XP_029655934.1">
    <property type="nucleotide sequence ID" value="XM_029800074.2"/>
</dbReference>
<gene>
    <name evidence="2" type="primary">LOC115229776</name>
</gene>
<dbReference type="PANTHER" id="PTHR46529:SF1">
    <property type="entry name" value="TRNA WYBUTOSINE-SYNTHESIZING PROTEIN 4"/>
    <property type="match status" value="1"/>
</dbReference>
<keyword evidence="1" id="KW-1185">Reference proteome</keyword>
<keyword evidence="2" id="KW-0489">Methyltransferase</keyword>
<accession>A0A6P7TUG0</accession>
<dbReference type="AlphaFoldDB" id="A0A6P7TUG0"/>
<dbReference type="GO" id="GO:0030488">
    <property type="term" value="P:tRNA methylation"/>
    <property type="evidence" value="ECO:0007669"/>
    <property type="project" value="TreeGrafter"/>
</dbReference>
<protein>
    <submittedName>
        <fullName evidence="2">Leucine carboxyl methyltransferase 1 homolog</fullName>
    </submittedName>
</protein>
<dbReference type="InterPro" id="IPR029063">
    <property type="entry name" value="SAM-dependent_MTases_sf"/>
</dbReference>